<evidence type="ECO:0000313" key="9">
    <source>
        <dbReference type="EMBL" id="EZA46445.1"/>
    </source>
</evidence>
<feature type="domain" description="DDE Tnp4" evidence="8">
    <location>
        <begin position="70"/>
        <end position="215"/>
    </location>
</feature>
<gene>
    <name evidence="9" type="ORF">X777_00152</name>
</gene>
<reference evidence="9 10" key="1">
    <citation type="journal article" date="2014" name="Curr. Biol.">
        <title>The genome of the clonal raider ant Cerapachys biroi.</title>
        <authorList>
            <person name="Oxley P.R."/>
            <person name="Ji L."/>
            <person name="Fetter-Pruneda I."/>
            <person name="McKenzie S.K."/>
            <person name="Li C."/>
            <person name="Hu H."/>
            <person name="Zhang G."/>
            <person name="Kronauer D.J."/>
        </authorList>
    </citation>
    <scope>NUCLEOTIDE SEQUENCE [LARGE SCALE GENOMIC DNA]</scope>
</reference>
<dbReference type="AlphaFoldDB" id="A0A026VS28"/>
<dbReference type="GO" id="GO:0005634">
    <property type="term" value="C:nucleus"/>
    <property type="evidence" value="ECO:0007669"/>
    <property type="project" value="UniProtKB-SubCell"/>
</dbReference>
<evidence type="ECO:0000256" key="5">
    <source>
        <dbReference type="ARBA" id="ARBA00022723"/>
    </source>
</evidence>
<keyword evidence="6" id="KW-0378">Hydrolase</keyword>
<evidence type="ECO:0000313" key="10">
    <source>
        <dbReference type="Proteomes" id="UP000053097"/>
    </source>
</evidence>
<dbReference type="InterPro" id="IPR027806">
    <property type="entry name" value="HARBI1_dom"/>
</dbReference>
<evidence type="ECO:0000256" key="6">
    <source>
        <dbReference type="ARBA" id="ARBA00022801"/>
    </source>
</evidence>
<evidence type="ECO:0000256" key="7">
    <source>
        <dbReference type="ARBA" id="ARBA00023242"/>
    </source>
</evidence>
<proteinExistence type="inferred from homology"/>
<keyword evidence="5" id="KW-0479">Metal-binding</keyword>
<protein>
    <submittedName>
        <fullName evidence="9">Putative nuclease HARBI1</fullName>
    </submittedName>
</protein>
<keyword evidence="7" id="KW-0539">Nucleus</keyword>
<comment type="cofactor">
    <cofactor evidence="1">
        <name>a divalent metal cation</name>
        <dbReference type="ChEBI" id="CHEBI:60240"/>
    </cofactor>
</comment>
<comment type="subcellular location">
    <subcellularLocation>
        <location evidence="2">Nucleus</location>
    </subcellularLocation>
</comment>
<keyword evidence="10" id="KW-1185">Reference proteome</keyword>
<organism evidence="9 10">
    <name type="scientific">Ooceraea biroi</name>
    <name type="common">Clonal raider ant</name>
    <name type="synonym">Cerapachys biroi</name>
    <dbReference type="NCBI Taxonomy" id="2015173"/>
    <lineage>
        <taxon>Eukaryota</taxon>
        <taxon>Metazoa</taxon>
        <taxon>Ecdysozoa</taxon>
        <taxon>Arthropoda</taxon>
        <taxon>Hexapoda</taxon>
        <taxon>Insecta</taxon>
        <taxon>Pterygota</taxon>
        <taxon>Neoptera</taxon>
        <taxon>Endopterygota</taxon>
        <taxon>Hymenoptera</taxon>
        <taxon>Apocrita</taxon>
        <taxon>Aculeata</taxon>
        <taxon>Formicoidea</taxon>
        <taxon>Formicidae</taxon>
        <taxon>Dorylinae</taxon>
        <taxon>Ooceraea</taxon>
    </lineage>
</organism>
<evidence type="ECO:0000259" key="8">
    <source>
        <dbReference type="Pfam" id="PF13359"/>
    </source>
</evidence>
<dbReference type="OrthoDB" id="6732784at2759"/>
<dbReference type="EMBL" id="KK111256">
    <property type="protein sequence ID" value="EZA46445.1"/>
    <property type="molecule type" value="Genomic_DNA"/>
</dbReference>
<evidence type="ECO:0000256" key="3">
    <source>
        <dbReference type="ARBA" id="ARBA00006958"/>
    </source>
</evidence>
<dbReference type="PANTHER" id="PTHR22930:SF269">
    <property type="entry name" value="NUCLEASE HARBI1-LIKE PROTEIN"/>
    <property type="match status" value="1"/>
</dbReference>
<dbReference type="Pfam" id="PF13359">
    <property type="entry name" value="DDE_Tnp_4"/>
    <property type="match status" value="1"/>
</dbReference>
<accession>A0A026VS28</accession>
<evidence type="ECO:0000256" key="2">
    <source>
        <dbReference type="ARBA" id="ARBA00004123"/>
    </source>
</evidence>
<dbReference type="InterPro" id="IPR045249">
    <property type="entry name" value="HARBI1-like"/>
</dbReference>
<evidence type="ECO:0000256" key="1">
    <source>
        <dbReference type="ARBA" id="ARBA00001968"/>
    </source>
</evidence>
<dbReference type="GO" id="GO:0004518">
    <property type="term" value="F:nuclease activity"/>
    <property type="evidence" value="ECO:0007669"/>
    <property type="project" value="UniProtKB-KW"/>
</dbReference>
<dbReference type="OMA" id="YCFRVID"/>
<dbReference type="Proteomes" id="UP000053097">
    <property type="component" value="Unassembled WGS sequence"/>
</dbReference>
<sequence>FLAIGNSFKSLGFSYRLGFSTVGEIVKSVCDAIWKRLAPIFMPEPTENIWKVSAEKFRDLWQFPNCVAAIDGKYIALQCPIGGGSKYFNYKGFHSEVLLALIDTEYRFIAIDVSAYGKNSDSNVFSTSVIGKKLEDKTLNIPRDTPLVENYTPMPYVIVGDEAFPLKTYLLRPYSRHHLAGDNNYRLSRARRVVENAFGIFASQWRIFRRPLEVQP</sequence>
<dbReference type="GO" id="GO:0046872">
    <property type="term" value="F:metal ion binding"/>
    <property type="evidence" value="ECO:0007669"/>
    <property type="project" value="UniProtKB-KW"/>
</dbReference>
<dbReference type="GO" id="GO:0016787">
    <property type="term" value="F:hydrolase activity"/>
    <property type="evidence" value="ECO:0007669"/>
    <property type="project" value="UniProtKB-KW"/>
</dbReference>
<evidence type="ECO:0000256" key="4">
    <source>
        <dbReference type="ARBA" id="ARBA00022722"/>
    </source>
</evidence>
<comment type="similarity">
    <text evidence="3">Belongs to the HARBI1 family.</text>
</comment>
<dbReference type="PANTHER" id="PTHR22930">
    <property type="match status" value="1"/>
</dbReference>
<name>A0A026VS28_OOCBI</name>
<keyword evidence="4" id="KW-0540">Nuclease</keyword>
<feature type="non-terminal residue" evidence="9">
    <location>
        <position position="1"/>
    </location>
</feature>